<evidence type="ECO:0000256" key="1">
    <source>
        <dbReference type="ARBA" id="ARBA00022801"/>
    </source>
</evidence>
<dbReference type="InterPro" id="IPR051056">
    <property type="entry name" value="Glycosyl_Hydrolase_73"/>
</dbReference>
<name>A0A6S6SGL6_9BACT</name>
<feature type="domain" description="Mannosyl-glycoprotein endo-beta-N-acetylglucosamidase-like" evidence="2">
    <location>
        <begin position="169"/>
        <end position="290"/>
    </location>
</feature>
<proteinExistence type="predicted"/>
<keyword evidence="1" id="KW-0378">Hydrolase</keyword>
<sequence length="297" mass="33583">METNQTNNLNIDFCADVLVTENTTPIKEELVDLVEIEPQNTETVSETNIVLAKETRAPQKLSFKYIFQSLFYAFHWQQLKRQMTKEALLGMSKRHWPKAIGVAVVLLLFNLDFSSKATTNSQAGMLLYADYPEPVITDDRMQDDLVEPSSMLALSEEAKENYIARFTDVAQGEMKKFGIPASVILGLSILHSNYGVSELAQVGHNHFHITCTDNHLAEGIIGRGTYEEECYIHYQNAWTSFRANSIKLNAAPFKELKTIAGNDYIIWVSGLQKMGLAEADHLLEVIEAHELYEFDKV</sequence>
<evidence type="ECO:0000313" key="3">
    <source>
        <dbReference type="EMBL" id="CAA6804049.1"/>
    </source>
</evidence>
<evidence type="ECO:0000259" key="2">
    <source>
        <dbReference type="Pfam" id="PF01832"/>
    </source>
</evidence>
<dbReference type="GO" id="GO:0004040">
    <property type="term" value="F:amidase activity"/>
    <property type="evidence" value="ECO:0007669"/>
    <property type="project" value="InterPro"/>
</dbReference>
<dbReference type="PANTHER" id="PTHR33308:SF9">
    <property type="entry name" value="PEPTIDOGLYCAN HYDROLASE FLGJ"/>
    <property type="match status" value="1"/>
</dbReference>
<reference evidence="3" key="1">
    <citation type="submission" date="2020-01" db="EMBL/GenBank/DDBJ databases">
        <authorList>
            <person name="Meier V. D."/>
            <person name="Meier V D."/>
        </authorList>
    </citation>
    <scope>NUCLEOTIDE SEQUENCE</scope>
    <source>
        <strain evidence="3">HLG_WM_MAG_10</strain>
    </source>
</reference>
<dbReference type="Pfam" id="PF01832">
    <property type="entry name" value="Glucosaminidase"/>
    <property type="match status" value="1"/>
</dbReference>
<dbReference type="AlphaFoldDB" id="A0A6S6SGL6"/>
<dbReference type="Gene3D" id="1.10.530.10">
    <property type="match status" value="1"/>
</dbReference>
<protein>
    <recommendedName>
        <fullName evidence="2">Mannosyl-glycoprotein endo-beta-N-acetylglucosamidase-like domain-containing protein</fullName>
    </recommendedName>
</protein>
<organism evidence="3">
    <name type="scientific">uncultured Aureispira sp</name>
    <dbReference type="NCBI Taxonomy" id="1331704"/>
    <lineage>
        <taxon>Bacteria</taxon>
        <taxon>Pseudomonadati</taxon>
        <taxon>Bacteroidota</taxon>
        <taxon>Saprospiria</taxon>
        <taxon>Saprospirales</taxon>
        <taxon>Saprospiraceae</taxon>
        <taxon>Aureispira</taxon>
        <taxon>environmental samples</taxon>
    </lineage>
</organism>
<gene>
    <name evidence="3" type="ORF">HELGO_WM33111</name>
</gene>
<dbReference type="InterPro" id="IPR002901">
    <property type="entry name" value="MGlyc_endo_b_GlcNAc-like_dom"/>
</dbReference>
<dbReference type="PANTHER" id="PTHR33308">
    <property type="entry name" value="PEPTIDOGLYCAN HYDROLASE FLGJ"/>
    <property type="match status" value="1"/>
</dbReference>
<accession>A0A6S6SGL6</accession>
<dbReference type="EMBL" id="CACVAQ010000094">
    <property type="protein sequence ID" value="CAA6804049.1"/>
    <property type="molecule type" value="Genomic_DNA"/>
</dbReference>